<accession>A0A0E9XYV7</accession>
<proteinExistence type="predicted"/>
<reference evidence="1" key="1">
    <citation type="submission" date="2014-11" db="EMBL/GenBank/DDBJ databases">
        <authorList>
            <person name="Amaro Gonzalez C."/>
        </authorList>
    </citation>
    <scope>NUCLEOTIDE SEQUENCE</scope>
</reference>
<dbReference type="EMBL" id="GBXM01000966">
    <property type="protein sequence ID" value="JAI07612.1"/>
    <property type="molecule type" value="Transcribed_RNA"/>
</dbReference>
<protein>
    <submittedName>
        <fullName evidence="1">Uncharacterized protein</fullName>
    </submittedName>
</protein>
<evidence type="ECO:0000313" key="1">
    <source>
        <dbReference type="EMBL" id="JAI07612.1"/>
    </source>
</evidence>
<sequence length="38" mass="4294">MAHSHTYDRTTITVPFTLSNSNIQLYKRNSIAIHTTCG</sequence>
<organism evidence="1">
    <name type="scientific">Anguilla anguilla</name>
    <name type="common">European freshwater eel</name>
    <name type="synonym">Muraena anguilla</name>
    <dbReference type="NCBI Taxonomy" id="7936"/>
    <lineage>
        <taxon>Eukaryota</taxon>
        <taxon>Metazoa</taxon>
        <taxon>Chordata</taxon>
        <taxon>Craniata</taxon>
        <taxon>Vertebrata</taxon>
        <taxon>Euteleostomi</taxon>
        <taxon>Actinopterygii</taxon>
        <taxon>Neopterygii</taxon>
        <taxon>Teleostei</taxon>
        <taxon>Anguilliformes</taxon>
        <taxon>Anguillidae</taxon>
        <taxon>Anguilla</taxon>
    </lineage>
</organism>
<name>A0A0E9XYV7_ANGAN</name>
<dbReference type="AlphaFoldDB" id="A0A0E9XYV7"/>
<reference evidence="1" key="2">
    <citation type="journal article" date="2015" name="Fish Shellfish Immunol.">
        <title>Early steps in the European eel (Anguilla anguilla)-Vibrio vulnificus interaction in the gills: Role of the RtxA13 toxin.</title>
        <authorList>
            <person name="Callol A."/>
            <person name="Pajuelo D."/>
            <person name="Ebbesson L."/>
            <person name="Teles M."/>
            <person name="MacKenzie S."/>
            <person name="Amaro C."/>
        </authorList>
    </citation>
    <scope>NUCLEOTIDE SEQUENCE</scope>
</reference>